<feature type="compositionally biased region" description="Acidic residues" evidence="4">
    <location>
        <begin position="15"/>
        <end position="49"/>
    </location>
</feature>
<dbReference type="EMBL" id="GL883008">
    <property type="protein sequence ID" value="EGG23688.1"/>
    <property type="molecule type" value="Genomic_DNA"/>
</dbReference>
<evidence type="ECO:0000256" key="1">
    <source>
        <dbReference type="ARBA" id="ARBA00022737"/>
    </source>
</evidence>
<keyword evidence="1" id="KW-0677">Repeat</keyword>
<dbReference type="GO" id="GO:0005730">
    <property type="term" value="C:nucleolus"/>
    <property type="evidence" value="ECO:0007669"/>
    <property type="project" value="TreeGrafter"/>
</dbReference>
<dbReference type="Pfam" id="PF00806">
    <property type="entry name" value="PUF"/>
    <property type="match status" value="2"/>
</dbReference>
<organism evidence="6 7">
    <name type="scientific">Cavenderia fasciculata</name>
    <name type="common">Slime mold</name>
    <name type="synonym">Dictyostelium fasciculatum</name>
    <dbReference type="NCBI Taxonomy" id="261658"/>
    <lineage>
        <taxon>Eukaryota</taxon>
        <taxon>Amoebozoa</taxon>
        <taxon>Evosea</taxon>
        <taxon>Eumycetozoa</taxon>
        <taxon>Dictyostelia</taxon>
        <taxon>Acytosteliales</taxon>
        <taxon>Cavenderiaceae</taxon>
        <taxon>Cavenderia</taxon>
    </lineage>
</organism>
<gene>
    <name evidence="6" type="ORF">DFA_05822</name>
</gene>
<dbReference type="GO" id="GO:0006417">
    <property type="term" value="P:regulation of translation"/>
    <property type="evidence" value="ECO:0007669"/>
    <property type="project" value="TreeGrafter"/>
</dbReference>
<evidence type="ECO:0000313" key="7">
    <source>
        <dbReference type="Proteomes" id="UP000007797"/>
    </source>
</evidence>
<dbReference type="OrthoDB" id="497380at2759"/>
<dbReference type="InterPro" id="IPR016024">
    <property type="entry name" value="ARM-type_fold"/>
</dbReference>
<dbReference type="GeneID" id="14874915"/>
<dbReference type="KEGG" id="dfa:DFA_05822"/>
<name>F4PMU4_CACFS</name>
<proteinExistence type="predicted"/>
<dbReference type="PROSITE" id="PS50302">
    <property type="entry name" value="PUM"/>
    <property type="match status" value="2"/>
</dbReference>
<dbReference type="OMA" id="YGPEFSI"/>
<dbReference type="InterPro" id="IPR040059">
    <property type="entry name" value="PUM3"/>
</dbReference>
<evidence type="ECO:0000256" key="4">
    <source>
        <dbReference type="SAM" id="MobiDB-lite"/>
    </source>
</evidence>
<dbReference type="STRING" id="1054147.F4PMU4"/>
<dbReference type="PANTHER" id="PTHR13389:SF0">
    <property type="entry name" value="PUMILIO HOMOLOG 3"/>
    <property type="match status" value="1"/>
</dbReference>
<evidence type="ECO:0000256" key="3">
    <source>
        <dbReference type="PROSITE-ProRule" id="PRU00317"/>
    </source>
</evidence>
<dbReference type="SUPFAM" id="SSF48371">
    <property type="entry name" value="ARM repeat"/>
    <property type="match status" value="1"/>
</dbReference>
<keyword evidence="2" id="KW-0694">RNA-binding</keyword>
<keyword evidence="7" id="KW-1185">Reference proteome</keyword>
<evidence type="ECO:0000256" key="2">
    <source>
        <dbReference type="ARBA" id="ARBA00022884"/>
    </source>
</evidence>
<dbReference type="InterPro" id="IPR011989">
    <property type="entry name" value="ARM-like"/>
</dbReference>
<dbReference type="InterPro" id="IPR001313">
    <property type="entry name" value="Pumilio_RNA-bd_rpt"/>
</dbReference>
<evidence type="ECO:0000313" key="6">
    <source>
        <dbReference type="EMBL" id="EGG23688.1"/>
    </source>
</evidence>
<dbReference type="Pfam" id="PF08144">
    <property type="entry name" value="CPL"/>
    <property type="match status" value="1"/>
</dbReference>
<dbReference type="PANTHER" id="PTHR13389">
    <property type="entry name" value="PUMILIO HOMOLOG 3"/>
    <property type="match status" value="1"/>
</dbReference>
<reference evidence="7" key="1">
    <citation type="journal article" date="2011" name="Genome Res.">
        <title>Phylogeny-wide analysis of social amoeba genomes highlights ancient origins for complex intercellular communication.</title>
        <authorList>
            <person name="Heidel A.J."/>
            <person name="Lawal H.M."/>
            <person name="Felder M."/>
            <person name="Schilde C."/>
            <person name="Helps N.R."/>
            <person name="Tunggal B."/>
            <person name="Rivero F."/>
            <person name="John U."/>
            <person name="Schleicher M."/>
            <person name="Eichinger L."/>
            <person name="Platzer M."/>
            <person name="Noegel A.A."/>
            <person name="Schaap P."/>
            <person name="Gloeckner G."/>
        </authorList>
    </citation>
    <scope>NUCLEOTIDE SEQUENCE [LARGE SCALE GENOMIC DNA]</scope>
    <source>
        <strain evidence="7">SH3</strain>
    </source>
</reference>
<dbReference type="SMART" id="SM00025">
    <property type="entry name" value="Pumilio"/>
    <property type="match status" value="5"/>
</dbReference>
<sequence>MAKNTDDKKRKAQEVEAEDDQDYYEDEEEYNEEEGQEGEEEEYNEEDADEMKTKAEKREEKMTKKSKFDNNAQMVYDAKVLWEKLKLVSLSKSERQPLVDRLFKMVEGKMTQIVKKHDASRIIQTLLKYGNEKQRDTIYNELKSDVVAMAPHVYGRFLVVKLLKYCSKEQRNEILKAFYGSIVKLTRNREAGHVIEYMYAEIANAVQRGAILEEFYSEEYRLFKSDKARTLNDIITASPHKKEAIITELGKKLTKALSNKGELLVTYTFIQKLVIQYFEHATPENCSDMAETLSEITLPMVHTKDGAVITYYTISYGSAKTRKSIIKGMKDYFCKVALEQHGHLALLRLLDVTDDTMLLNKSVLAELITQLPDLAVSQYGHLWILHLLVPYSSQVFSEHTINRLKPVIKSTQDIEHKVSKKDHDTRRKELMEFMAPKLIDLCSNHLQQLCCSPFGVKVLTYTLKECQGNKIILMNRLIDLLTTSIDEEESIVGGNNTSNIQLLLKNDYIKTTDLPKSMFEKLKDRLVDLSLQDENMAFIVRDLIKYALSENALQKEAIKIIDKNQKKLNQGNVGCKSMVKVLLNQNTTKDTKKK</sequence>
<dbReference type="InterPro" id="IPR033133">
    <property type="entry name" value="PUM-HD"/>
</dbReference>
<accession>F4PMU4</accession>
<feature type="repeat" description="Pumilio" evidence="3">
    <location>
        <begin position="141"/>
        <end position="176"/>
    </location>
</feature>
<protein>
    <submittedName>
        <fullName evidence="6">Pumilio RNA-binding region-containing protein</fullName>
    </submittedName>
</protein>
<dbReference type="GO" id="GO:0003729">
    <property type="term" value="F:mRNA binding"/>
    <property type="evidence" value="ECO:0007669"/>
    <property type="project" value="TreeGrafter"/>
</dbReference>
<dbReference type="Gene3D" id="1.25.10.10">
    <property type="entry name" value="Leucine-rich Repeat Variant"/>
    <property type="match status" value="1"/>
</dbReference>
<feature type="repeat" description="Pumilio" evidence="3">
    <location>
        <begin position="104"/>
        <end position="140"/>
    </location>
</feature>
<evidence type="ECO:0000259" key="5">
    <source>
        <dbReference type="PROSITE" id="PS50303"/>
    </source>
</evidence>
<dbReference type="Proteomes" id="UP000007797">
    <property type="component" value="Unassembled WGS sequence"/>
</dbReference>
<feature type="region of interest" description="Disordered" evidence="4">
    <location>
        <begin position="1"/>
        <end position="65"/>
    </location>
</feature>
<feature type="compositionally biased region" description="Basic and acidic residues" evidence="4">
    <location>
        <begin position="1"/>
        <end position="14"/>
    </location>
</feature>
<dbReference type="AlphaFoldDB" id="F4PMU4"/>
<feature type="compositionally biased region" description="Basic and acidic residues" evidence="4">
    <location>
        <begin position="50"/>
        <end position="65"/>
    </location>
</feature>
<dbReference type="InterPro" id="IPR012959">
    <property type="entry name" value="CPL_dom"/>
</dbReference>
<dbReference type="RefSeq" id="XP_004361539.1">
    <property type="nucleotide sequence ID" value="XM_004361482.1"/>
</dbReference>
<feature type="domain" description="PUM-HD" evidence="5">
    <location>
        <begin position="76"/>
        <end position="430"/>
    </location>
</feature>
<dbReference type="PROSITE" id="PS50303">
    <property type="entry name" value="PUM_HD"/>
    <property type="match status" value="1"/>
</dbReference>